<evidence type="ECO:0000256" key="1">
    <source>
        <dbReference type="SAM" id="MobiDB-lite"/>
    </source>
</evidence>
<name>A0A7C2K598_UNCW3</name>
<dbReference type="EMBL" id="DSOL01000172">
    <property type="protein sequence ID" value="HEN28209.1"/>
    <property type="molecule type" value="Genomic_DNA"/>
</dbReference>
<dbReference type="AlphaFoldDB" id="A0A7C2K598"/>
<evidence type="ECO:0000313" key="2">
    <source>
        <dbReference type="EMBL" id="HEN28209.1"/>
    </source>
</evidence>
<organism evidence="2">
    <name type="scientific">candidate division WOR-3 bacterium</name>
    <dbReference type="NCBI Taxonomy" id="2052148"/>
    <lineage>
        <taxon>Bacteria</taxon>
        <taxon>Bacteria division WOR-3</taxon>
    </lineage>
</organism>
<sequence>MGLMVDWGSLIIQKIIEWSIPFSLGLLFRKKVGRFLIVTKKRLFNDILTITLFSIRHYGPYLINEIDYKIYEDLRTKIPTVKPRKNKKNDEKRERDSHRKSPRKREN</sequence>
<reference evidence="2" key="1">
    <citation type="journal article" date="2020" name="mSystems">
        <title>Genome- and Community-Level Interaction Insights into Carbon Utilization and Element Cycling Functions of Hydrothermarchaeota in Hydrothermal Sediment.</title>
        <authorList>
            <person name="Zhou Z."/>
            <person name="Liu Y."/>
            <person name="Xu W."/>
            <person name="Pan J."/>
            <person name="Luo Z.H."/>
            <person name="Li M."/>
        </authorList>
    </citation>
    <scope>NUCLEOTIDE SEQUENCE [LARGE SCALE GENOMIC DNA]</scope>
    <source>
        <strain evidence="2">SpSt-34</strain>
    </source>
</reference>
<protein>
    <submittedName>
        <fullName evidence="2">Uncharacterized protein</fullName>
    </submittedName>
</protein>
<gene>
    <name evidence="2" type="ORF">ENQ77_06105</name>
</gene>
<accession>A0A7C2K598</accession>
<proteinExistence type="predicted"/>
<feature type="region of interest" description="Disordered" evidence="1">
    <location>
        <begin position="81"/>
        <end position="107"/>
    </location>
</feature>
<comment type="caution">
    <text evidence="2">The sequence shown here is derived from an EMBL/GenBank/DDBJ whole genome shotgun (WGS) entry which is preliminary data.</text>
</comment>
<feature type="compositionally biased region" description="Basic and acidic residues" evidence="1">
    <location>
        <begin position="88"/>
        <end position="107"/>
    </location>
</feature>